<dbReference type="RefSeq" id="WP_215759166.1">
    <property type="nucleotide sequence ID" value="NZ_JAHKBE010000007.1"/>
</dbReference>
<dbReference type="NCBIfam" id="NF004064">
    <property type="entry name" value="PRK05578.1"/>
    <property type="match status" value="1"/>
</dbReference>
<feature type="domain" description="CMP/dCMP-type deaminase" evidence="13">
    <location>
        <begin position="20"/>
        <end position="156"/>
    </location>
</feature>
<evidence type="ECO:0000256" key="12">
    <source>
        <dbReference type="RuleBase" id="RU364006"/>
    </source>
</evidence>
<evidence type="ECO:0000256" key="6">
    <source>
        <dbReference type="ARBA" id="ARBA00022723"/>
    </source>
</evidence>
<reference evidence="14 15" key="1">
    <citation type="submission" date="2024-04" db="EMBL/GenBank/DDBJ databases">
        <title>Human intestinal bacterial collection.</title>
        <authorList>
            <person name="Pauvert C."/>
            <person name="Hitch T.C.A."/>
            <person name="Clavel T."/>
        </authorList>
    </citation>
    <scope>NUCLEOTIDE SEQUENCE [LARGE SCALE GENOMIC DNA]</scope>
    <source>
        <strain evidence="14 15">CLA-AA-H145</strain>
    </source>
</reference>
<comment type="function">
    <text evidence="2 12">This enzyme scavenges exogenous and endogenous cytidine and 2'-deoxycytidine for UMP synthesis.</text>
</comment>
<evidence type="ECO:0000256" key="8">
    <source>
        <dbReference type="ARBA" id="ARBA00022833"/>
    </source>
</evidence>
<evidence type="ECO:0000256" key="2">
    <source>
        <dbReference type="ARBA" id="ARBA00003949"/>
    </source>
</evidence>
<comment type="caution">
    <text evidence="14">The sequence shown here is derived from an EMBL/GenBank/DDBJ whole genome shotgun (WGS) entry which is preliminary data.</text>
</comment>
<gene>
    <name evidence="14" type="primary">cdd</name>
    <name evidence="14" type="ORF">AAAT34_03395</name>
</gene>
<dbReference type="InterPro" id="IPR050202">
    <property type="entry name" value="Cyt/Deoxycyt_deaminase"/>
</dbReference>
<organism evidence="14 15">
    <name type="scientific">Hallella faecis</name>
    <dbReference type="NCBI Taxonomy" id="2841596"/>
    <lineage>
        <taxon>Bacteria</taxon>
        <taxon>Pseudomonadati</taxon>
        <taxon>Bacteroidota</taxon>
        <taxon>Bacteroidia</taxon>
        <taxon>Bacteroidales</taxon>
        <taxon>Prevotellaceae</taxon>
        <taxon>Hallella</taxon>
    </lineage>
</organism>
<dbReference type="Gene3D" id="3.40.140.10">
    <property type="entry name" value="Cytidine Deaminase, domain 2"/>
    <property type="match status" value="1"/>
</dbReference>
<proteinExistence type="inferred from homology"/>
<dbReference type="Proteomes" id="UP001487296">
    <property type="component" value="Unassembled WGS sequence"/>
</dbReference>
<keyword evidence="7 12" id="KW-0378">Hydrolase</keyword>
<name>A0ABV1FNW6_9BACT</name>
<dbReference type="InterPro" id="IPR002125">
    <property type="entry name" value="CMP_dCMP_dom"/>
</dbReference>
<evidence type="ECO:0000256" key="7">
    <source>
        <dbReference type="ARBA" id="ARBA00022801"/>
    </source>
</evidence>
<keyword evidence="15" id="KW-1185">Reference proteome</keyword>
<dbReference type="PANTHER" id="PTHR11644">
    <property type="entry name" value="CYTIDINE DEAMINASE"/>
    <property type="match status" value="1"/>
</dbReference>
<dbReference type="EMBL" id="JBBNFP010000007">
    <property type="protein sequence ID" value="MEQ2486099.1"/>
    <property type="molecule type" value="Genomic_DNA"/>
</dbReference>
<keyword evidence="8 12" id="KW-0862">Zinc</keyword>
<evidence type="ECO:0000256" key="5">
    <source>
        <dbReference type="ARBA" id="ARBA00018266"/>
    </source>
</evidence>
<evidence type="ECO:0000256" key="9">
    <source>
        <dbReference type="ARBA" id="ARBA00032005"/>
    </source>
</evidence>
<dbReference type="GO" id="GO:0004126">
    <property type="term" value="F:cytidine deaminase activity"/>
    <property type="evidence" value="ECO:0007669"/>
    <property type="project" value="UniProtKB-EC"/>
</dbReference>
<dbReference type="EC" id="3.5.4.5" evidence="4 12"/>
<evidence type="ECO:0000256" key="11">
    <source>
        <dbReference type="ARBA" id="ARBA00049558"/>
    </source>
</evidence>
<comment type="cofactor">
    <cofactor evidence="1 12">
        <name>Zn(2+)</name>
        <dbReference type="ChEBI" id="CHEBI:29105"/>
    </cofactor>
</comment>
<sequence length="159" mass="17338">MEKLTIEIHMDYCQQDELSAEEAQLVQAAAKATSNAYAKYSGFRVGAALRLNDGRIVIGANQENAAYPSGLCAERTAIFGAQANYPEQPIKCLAIAAADNNGLRAKPVSPCGACRQVILEIEDRYQQPIEILLCGTDGVYRLKSVRDLLPLSFVEADMR</sequence>
<dbReference type="InterPro" id="IPR016192">
    <property type="entry name" value="APOBEC/CMP_deaminase_Zn-bd"/>
</dbReference>
<evidence type="ECO:0000256" key="4">
    <source>
        <dbReference type="ARBA" id="ARBA00012783"/>
    </source>
</evidence>
<comment type="similarity">
    <text evidence="3 12">Belongs to the cytidine and deoxycytidylate deaminase family.</text>
</comment>
<evidence type="ECO:0000313" key="14">
    <source>
        <dbReference type="EMBL" id="MEQ2486099.1"/>
    </source>
</evidence>
<evidence type="ECO:0000259" key="13">
    <source>
        <dbReference type="PROSITE" id="PS51747"/>
    </source>
</evidence>
<comment type="catalytic activity">
    <reaction evidence="11 12">
        <text>cytidine + H2O + H(+) = uridine + NH4(+)</text>
        <dbReference type="Rhea" id="RHEA:16069"/>
        <dbReference type="ChEBI" id="CHEBI:15377"/>
        <dbReference type="ChEBI" id="CHEBI:15378"/>
        <dbReference type="ChEBI" id="CHEBI:16704"/>
        <dbReference type="ChEBI" id="CHEBI:17562"/>
        <dbReference type="ChEBI" id="CHEBI:28938"/>
        <dbReference type="EC" id="3.5.4.5"/>
    </reaction>
</comment>
<evidence type="ECO:0000256" key="10">
    <source>
        <dbReference type="ARBA" id="ARBA00049252"/>
    </source>
</evidence>
<dbReference type="NCBIfam" id="TIGR01354">
    <property type="entry name" value="cyt_deam_tetra"/>
    <property type="match status" value="1"/>
</dbReference>
<dbReference type="Pfam" id="PF00383">
    <property type="entry name" value="dCMP_cyt_deam_1"/>
    <property type="match status" value="1"/>
</dbReference>
<dbReference type="InterPro" id="IPR016193">
    <property type="entry name" value="Cytidine_deaminase-like"/>
</dbReference>
<keyword evidence="6 12" id="KW-0479">Metal-binding</keyword>
<dbReference type="PANTHER" id="PTHR11644:SF2">
    <property type="entry name" value="CYTIDINE DEAMINASE"/>
    <property type="match status" value="1"/>
</dbReference>
<evidence type="ECO:0000313" key="15">
    <source>
        <dbReference type="Proteomes" id="UP001487296"/>
    </source>
</evidence>
<evidence type="ECO:0000256" key="3">
    <source>
        <dbReference type="ARBA" id="ARBA00006576"/>
    </source>
</evidence>
<comment type="catalytic activity">
    <reaction evidence="10 12">
        <text>2'-deoxycytidine + H2O + H(+) = 2'-deoxyuridine + NH4(+)</text>
        <dbReference type="Rhea" id="RHEA:13433"/>
        <dbReference type="ChEBI" id="CHEBI:15377"/>
        <dbReference type="ChEBI" id="CHEBI:15378"/>
        <dbReference type="ChEBI" id="CHEBI:15698"/>
        <dbReference type="ChEBI" id="CHEBI:16450"/>
        <dbReference type="ChEBI" id="CHEBI:28938"/>
        <dbReference type="EC" id="3.5.4.5"/>
    </reaction>
</comment>
<dbReference type="PROSITE" id="PS51747">
    <property type="entry name" value="CYT_DCMP_DEAMINASES_2"/>
    <property type="match status" value="1"/>
</dbReference>
<dbReference type="InterPro" id="IPR006262">
    <property type="entry name" value="Cyt_deam_tetra"/>
</dbReference>
<dbReference type="CDD" id="cd01283">
    <property type="entry name" value="cytidine_deaminase"/>
    <property type="match status" value="1"/>
</dbReference>
<dbReference type="SUPFAM" id="SSF53927">
    <property type="entry name" value="Cytidine deaminase-like"/>
    <property type="match status" value="1"/>
</dbReference>
<protein>
    <recommendedName>
        <fullName evidence="5 12">Cytidine deaminase</fullName>
        <ecNumber evidence="4 12">3.5.4.5</ecNumber>
    </recommendedName>
    <alternativeName>
        <fullName evidence="9 12">Cytidine aminohydrolase</fullName>
    </alternativeName>
</protein>
<evidence type="ECO:0000256" key="1">
    <source>
        <dbReference type="ARBA" id="ARBA00001947"/>
    </source>
</evidence>
<dbReference type="PROSITE" id="PS00903">
    <property type="entry name" value="CYT_DCMP_DEAMINASES_1"/>
    <property type="match status" value="1"/>
</dbReference>
<accession>A0ABV1FNW6</accession>